<organism evidence="2 3">
    <name type="scientific">Sistotremastrum suecicum HHB10207 ss-3</name>
    <dbReference type="NCBI Taxonomy" id="1314776"/>
    <lineage>
        <taxon>Eukaryota</taxon>
        <taxon>Fungi</taxon>
        <taxon>Dikarya</taxon>
        <taxon>Basidiomycota</taxon>
        <taxon>Agaricomycotina</taxon>
        <taxon>Agaricomycetes</taxon>
        <taxon>Sistotremastrales</taxon>
        <taxon>Sistotremastraceae</taxon>
        <taxon>Sistotremastrum</taxon>
    </lineage>
</organism>
<dbReference type="OrthoDB" id="7691805at2759"/>
<dbReference type="Pfam" id="PF13976">
    <property type="entry name" value="gag_pre-integrs"/>
    <property type="match status" value="1"/>
</dbReference>
<reference evidence="2 3" key="1">
    <citation type="journal article" date="2016" name="Mol. Biol. Evol.">
        <title>Comparative Genomics of Early-Diverging Mushroom-Forming Fungi Provides Insights into the Origins of Lignocellulose Decay Capabilities.</title>
        <authorList>
            <person name="Nagy L.G."/>
            <person name="Riley R."/>
            <person name="Tritt A."/>
            <person name="Adam C."/>
            <person name="Daum C."/>
            <person name="Floudas D."/>
            <person name="Sun H."/>
            <person name="Yadav J.S."/>
            <person name="Pangilinan J."/>
            <person name="Larsson K.H."/>
            <person name="Matsuura K."/>
            <person name="Barry K."/>
            <person name="Labutti K."/>
            <person name="Kuo R."/>
            <person name="Ohm R.A."/>
            <person name="Bhattacharya S.S."/>
            <person name="Shirouzu T."/>
            <person name="Yoshinaga Y."/>
            <person name="Martin F.M."/>
            <person name="Grigoriev I.V."/>
            <person name="Hibbett D.S."/>
        </authorList>
    </citation>
    <scope>NUCLEOTIDE SEQUENCE [LARGE SCALE GENOMIC DNA]</scope>
    <source>
        <strain evidence="2 3">HHB10207 ss-3</strain>
    </source>
</reference>
<proteinExistence type="predicted"/>
<evidence type="ECO:0000259" key="1">
    <source>
        <dbReference type="Pfam" id="PF13976"/>
    </source>
</evidence>
<dbReference type="InterPro" id="IPR025724">
    <property type="entry name" value="GAG-pre-integrase_dom"/>
</dbReference>
<feature type="domain" description="GAG-pre-integrase" evidence="1">
    <location>
        <begin position="1"/>
        <end position="48"/>
    </location>
</feature>
<evidence type="ECO:0000313" key="3">
    <source>
        <dbReference type="Proteomes" id="UP000076798"/>
    </source>
</evidence>
<dbReference type="EMBL" id="KV428497">
    <property type="protein sequence ID" value="KZT31659.1"/>
    <property type="molecule type" value="Genomic_DNA"/>
</dbReference>
<sequence length="71" mass="7984">DIDLWHRRCGHPGISLIISMIKNQIVEGMDADLDSPFPICGPCIKGKHERIPFPASNNRSKIPLERIHADL</sequence>
<dbReference type="STRING" id="1314776.A0A165WYP9"/>
<dbReference type="AlphaFoldDB" id="A0A165WYP9"/>
<feature type="non-terminal residue" evidence="2">
    <location>
        <position position="1"/>
    </location>
</feature>
<dbReference type="Proteomes" id="UP000076798">
    <property type="component" value="Unassembled WGS sequence"/>
</dbReference>
<protein>
    <recommendedName>
        <fullName evidence="1">GAG-pre-integrase domain-containing protein</fullName>
    </recommendedName>
</protein>
<name>A0A165WYP9_9AGAM</name>
<keyword evidence="3" id="KW-1185">Reference proteome</keyword>
<evidence type="ECO:0000313" key="2">
    <source>
        <dbReference type="EMBL" id="KZT31659.1"/>
    </source>
</evidence>
<feature type="non-terminal residue" evidence="2">
    <location>
        <position position="71"/>
    </location>
</feature>
<gene>
    <name evidence="2" type="ORF">SISSUDRAFT_963130</name>
</gene>
<accession>A0A165WYP9</accession>